<comment type="subcellular location">
    <subcellularLocation>
        <location evidence="1">Membrane</location>
        <topology evidence="1">Multi-pass membrane protein</topology>
    </subcellularLocation>
</comment>
<keyword evidence="9 13" id="KW-0472">Membrane</keyword>
<dbReference type="OrthoDB" id="128939at2"/>
<feature type="region of interest" description="Disordered" evidence="12">
    <location>
        <begin position="351"/>
        <end position="380"/>
    </location>
</feature>
<evidence type="ECO:0000256" key="6">
    <source>
        <dbReference type="ARBA" id="ARBA00023002"/>
    </source>
</evidence>
<evidence type="ECO:0000256" key="10">
    <source>
        <dbReference type="ARBA" id="ARBA00023157"/>
    </source>
</evidence>
<dbReference type="InterPro" id="IPR050450">
    <property type="entry name" value="COX15/CtaA_HemeA_synthase"/>
</dbReference>
<keyword evidence="15" id="KW-1185">Reference proteome</keyword>
<dbReference type="PANTHER" id="PTHR35457:SF1">
    <property type="entry name" value="HEME A SYNTHASE"/>
    <property type="match status" value="1"/>
</dbReference>
<feature type="transmembrane region" description="Helical" evidence="13">
    <location>
        <begin position="138"/>
        <end position="165"/>
    </location>
</feature>
<evidence type="ECO:0000256" key="9">
    <source>
        <dbReference type="ARBA" id="ARBA00023136"/>
    </source>
</evidence>
<evidence type="ECO:0000313" key="15">
    <source>
        <dbReference type="Proteomes" id="UP000320386"/>
    </source>
</evidence>
<proteinExistence type="predicted"/>
<evidence type="ECO:0000256" key="4">
    <source>
        <dbReference type="ARBA" id="ARBA00022723"/>
    </source>
</evidence>
<keyword evidence="7" id="KW-0408">Iron</keyword>
<feature type="transmembrane region" description="Helical" evidence="13">
    <location>
        <begin position="290"/>
        <end position="314"/>
    </location>
</feature>
<feature type="transmembrane region" description="Helical" evidence="13">
    <location>
        <begin position="83"/>
        <end position="102"/>
    </location>
</feature>
<gene>
    <name evidence="14" type="primary">ctaA</name>
    <name evidence="14" type="ORF">Pan265_07040</name>
</gene>
<keyword evidence="5 13" id="KW-1133">Transmembrane helix</keyword>
<dbReference type="PANTHER" id="PTHR35457">
    <property type="entry name" value="HEME A SYNTHASE"/>
    <property type="match status" value="1"/>
</dbReference>
<feature type="transmembrane region" description="Helical" evidence="13">
    <location>
        <begin position="326"/>
        <end position="344"/>
    </location>
</feature>
<reference evidence="14 15" key="1">
    <citation type="submission" date="2019-02" db="EMBL/GenBank/DDBJ databases">
        <title>Deep-cultivation of Planctomycetes and their phenomic and genomic characterization uncovers novel biology.</title>
        <authorList>
            <person name="Wiegand S."/>
            <person name="Jogler M."/>
            <person name="Boedeker C."/>
            <person name="Pinto D."/>
            <person name="Vollmers J."/>
            <person name="Rivas-Marin E."/>
            <person name="Kohn T."/>
            <person name="Peeters S.H."/>
            <person name="Heuer A."/>
            <person name="Rast P."/>
            <person name="Oberbeckmann S."/>
            <person name="Bunk B."/>
            <person name="Jeske O."/>
            <person name="Meyerdierks A."/>
            <person name="Storesund J.E."/>
            <person name="Kallscheuer N."/>
            <person name="Luecker S."/>
            <person name="Lage O.M."/>
            <person name="Pohl T."/>
            <person name="Merkel B.J."/>
            <person name="Hornburger P."/>
            <person name="Mueller R.-W."/>
            <person name="Bruemmer F."/>
            <person name="Labrenz M."/>
            <person name="Spormann A.M."/>
            <person name="Op den Camp H."/>
            <person name="Overmann J."/>
            <person name="Amann R."/>
            <person name="Jetten M.S.M."/>
            <person name="Mascher T."/>
            <person name="Medema M.H."/>
            <person name="Devos D.P."/>
            <person name="Kaster A.-K."/>
            <person name="Ovreas L."/>
            <person name="Rohde M."/>
            <person name="Galperin M.Y."/>
            <person name="Jogler C."/>
        </authorList>
    </citation>
    <scope>NUCLEOTIDE SEQUENCE [LARGE SCALE GENOMIC DNA]</scope>
    <source>
        <strain evidence="14 15">Pan265</strain>
    </source>
</reference>
<feature type="transmembrane region" description="Helical" evidence="13">
    <location>
        <begin position="264"/>
        <end position="284"/>
    </location>
</feature>
<keyword evidence="6" id="KW-0560">Oxidoreductase</keyword>
<keyword evidence="3 13" id="KW-0812">Transmembrane</keyword>
<evidence type="ECO:0000256" key="8">
    <source>
        <dbReference type="ARBA" id="ARBA00023133"/>
    </source>
</evidence>
<evidence type="ECO:0000256" key="3">
    <source>
        <dbReference type="ARBA" id="ARBA00022692"/>
    </source>
</evidence>
<organism evidence="14 15">
    <name type="scientific">Mucisphaera calidilacus</name>
    <dbReference type="NCBI Taxonomy" id="2527982"/>
    <lineage>
        <taxon>Bacteria</taxon>
        <taxon>Pseudomonadati</taxon>
        <taxon>Planctomycetota</taxon>
        <taxon>Phycisphaerae</taxon>
        <taxon>Phycisphaerales</taxon>
        <taxon>Phycisphaeraceae</taxon>
        <taxon>Mucisphaera</taxon>
    </lineage>
</organism>
<dbReference type="AlphaFoldDB" id="A0A518BV49"/>
<dbReference type="InterPro" id="IPR003780">
    <property type="entry name" value="COX15/CtaA_fam"/>
</dbReference>
<feature type="transmembrane region" description="Helical" evidence="13">
    <location>
        <begin position="108"/>
        <end position="126"/>
    </location>
</feature>
<name>A0A518BV49_9BACT</name>
<evidence type="ECO:0000256" key="2">
    <source>
        <dbReference type="ARBA" id="ARBA00022475"/>
    </source>
</evidence>
<comment type="pathway">
    <text evidence="11">Porphyrin-containing compound metabolism.</text>
</comment>
<evidence type="ECO:0000256" key="1">
    <source>
        <dbReference type="ARBA" id="ARBA00004141"/>
    </source>
</evidence>
<evidence type="ECO:0000256" key="12">
    <source>
        <dbReference type="SAM" id="MobiDB-lite"/>
    </source>
</evidence>
<keyword evidence="10" id="KW-1015">Disulfide bond</keyword>
<keyword evidence="4" id="KW-0479">Metal-binding</keyword>
<dbReference type="Pfam" id="PF02628">
    <property type="entry name" value="COX15-CtaA"/>
    <property type="match status" value="1"/>
</dbReference>
<dbReference type="Proteomes" id="UP000320386">
    <property type="component" value="Chromosome"/>
</dbReference>
<dbReference type="GO" id="GO:0006784">
    <property type="term" value="P:heme A biosynthetic process"/>
    <property type="evidence" value="ECO:0007669"/>
    <property type="project" value="InterPro"/>
</dbReference>
<keyword evidence="8" id="KW-0350">Heme biosynthesis</keyword>
<protein>
    <submittedName>
        <fullName evidence="14">Heme A synthase</fullName>
    </submittedName>
</protein>
<feature type="transmembrane region" description="Helical" evidence="13">
    <location>
        <begin position="185"/>
        <end position="204"/>
    </location>
</feature>
<sequence>MPAPDTSATGITGYRWALHTLAILLALSTFMLIGFGGHVTSLDAGLAVPDWPGTFGYNMFMAPLDVWFFHEDTGRFWEHAHRLIAAIFVGPIGGILGLWLAFSPRGKWWLRLLGISIAVLVIAQALMGGFRVTEISTFLAFLHGVVGQLFFAIVIFAVVATGPLWARRAPKPASERTYAGGFARFAAWGLVGTLVIQLALGAAVRHYHAERAIPDAPLSYGALVPPMNQAQLDKAILALPENLVDRVPPQTTAGDVHLHFTHRAWAVVVCVVAVFAGWLSVVALGGRGEVFAPLLYVGCLLAAQVMVGIMTVWAEINPSFATLHQSLGALVLASCVWFACRVHIVSALEDPGRRRQQEPEKPEAAEREAEESLVASGSAA</sequence>
<evidence type="ECO:0000256" key="11">
    <source>
        <dbReference type="ARBA" id="ARBA00023444"/>
    </source>
</evidence>
<dbReference type="GO" id="GO:0016491">
    <property type="term" value="F:oxidoreductase activity"/>
    <property type="evidence" value="ECO:0007669"/>
    <property type="project" value="UniProtKB-KW"/>
</dbReference>
<evidence type="ECO:0000313" key="14">
    <source>
        <dbReference type="EMBL" id="QDU70863.1"/>
    </source>
</evidence>
<feature type="compositionally biased region" description="Basic and acidic residues" evidence="12">
    <location>
        <begin position="351"/>
        <end position="367"/>
    </location>
</feature>
<keyword evidence="2" id="KW-1003">Cell membrane</keyword>
<dbReference type="KEGG" id="mcad:Pan265_07040"/>
<evidence type="ECO:0000256" key="13">
    <source>
        <dbReference type="SAM" id="Phobius"/>
    </source>
</evidence>
<dbReference type="RefSeq" id="WP_145445002.1">
    <property type="nucleotide sequence ID" value="NZ_CP036280.1"/>
</dbReference>
<evidence type="ECO:0000256" key="7">
    <source>
        <dbReference type="ARBA" id="ARBA00023004"/>
    </source>
</evidence>
<accession>A0A518BV49</accession>
<dbReference type="GO" id="GO:0046872">
    <property type="term" value="F:metal ion binding"/>
    <property type="evidence" value="ECO:0007669"/>
    <property type="project" value="UniProtKB-KW"/>
</dbReference>
<dbReference type="GO" id="GO:0016020">
    <property type="term" value="C:membrane"/>
    <property type="evidence" value="ECO:0007669"/>
    <property type="project" value="UniProtKB-SubCell"/>
</dbReference>
<evidence type="ECO:0000256" key="5">
    <source>
        <dbReference type="ARBA" id="ARBA00022989"/>
    </source>
</evidence>
<feature type="transmembrane region" description="Helical" evidence="13">
    <location>
        <begin position="16"/>
        <end position="35"/>
    </location>
</feature>
<dbReference type="EMBL" id="CP036280">
    <property type="protein sequence ID" value="QDU70863.1"/>
    <property type="molecule type" value="Genomic_DNA"/>
</dbReference>